<protein>
    <recommendedName>
        <fullName evidence="7">Rhodopsin domain-containing protein</fullName>
    </recommendedName>
</protein>
<dbReference type="EMBL" id="KV417614">
    <property type="protein sequence ID" value="KZP14678.1"/>
    <property type="molecule type" value="Genomic_DNA"/>
</dbReference>
<feature type="domain" description="Rhodopsin" evidence="7">
    <location>
        <begin position="36"/>
        <end position="254"/>
    </location>
</feature>
<feature type="transmembrane region" description="Helical" evidence="6">
    <location>
        <begin position="228"/>
        <end position="257"/>
    </location>
</feature>
<proteinExistence type="inferred from homology"/>
<comment type="similarity">
    <text evidence="5">Belongs to the SAT4 family.</text>
</comment>
<dbReference type="PANTHER" id="PTHR33048">
    <property type="entry name" value="PTH11-LIKE INTEGRAL MEMBRANE PROTEIN (AFU_ORTHOLOGUE AFUA_5G11245)"/>
    <property type="match status" value="1"/>
</dbReference>
<evidence type="ECO:0000256" key="4">
    <source>
        <dbReference type="ARBA" id="ARBA00023136"/>
    </source>
</evidence>
<dbReference type="STRING" id="436010.A0A166DGC9"/>
<keyword evidence="4 6" id="KW-0472">Membrane</keyword>
<evidence type="ECO:0000256" key="5">
    <source>
        <dbReference type="ARBA" id="ARBA00038359"/>
    </source>
</evidence>
<reference evidence="8 9" key="1">
    <citation type="journal article" date="2016" name="Mol. Biol. Evol.">
        <title>Comparative Genomics of Early-Diverging Mushroom-Forming Fungi Provides Insights into the Origins of Lignocellulose Decay Capabilities.</title>
        <authorList>
            <person name="Nagy L.G."/>
            <person name="Riley R."/>
            <person name="Tritt A."/>
            <person name="Adam C."/>
            <person name="Daum C."/>
            <person name="Floudas D."/>
            <person name="Sun H."/>
            <person name="Yadav J.S."/>
            <person name="Pangilinan J."/>
            <person name="Larsson K.H."/>
            <person name="Matsuura K."/>
            <person name="Barry K."/>
            <person name="Labutti K."/>
            <person name="Kuo R."/>
            <person name="Ohm R.A."/>
            <person name="Bhattacharya S.S."/>
            <person name="Shirouzu T."/>
            <person name="Yoshinaga Y."/>
            <person name="Martin F.M."/>
            <person name="Grigoriev I.V."/>
            <person name="Hibbett D.S."/>
        </authorList>
    </citation>
    <scope>NUCLEOTIDE SEQUENCE [LARGE SCALE GENOMIC DNA]</scope>
    <source>
        <strain evidence="8 9">CBS 109695</strain>
    </source>
</reference>
<feature type="transmembrane region" description="Helical" evidence="6">
    <location>
        <begin position="82"/>
        <end position="102"/>
    </location>
</feature>
<evidence type="ECO:0000256" key="1">
    <source>
        <dbReference type="ARBA" id="ARBA00004141"/>
    </source>
</evidence>
<evidence type="ECO:0000259" key="7">
    <source>
        <dbReference type="Pfam" id="PF20684"/>
    </source>
</evidence>
<dbReference type="InterPro" id="IPR052337">
    <property type="entry name" value="SAT4-like"/>
</dbReference>
<dbReference type="Proteomes" id="UP000076532">
    <property type="component" value="Unassembled WGS sequence"/>
</dbReference>
<evidence type="ECO:0000256" key="3">
    <source>
        <dbReference type="ARBA" id="ARBA00022989"/>
    </source>
</evidence>
<dbReference type="AlphaFoldDB" id="A0A166DGC9"/>
<dbReference type="Pfam" id="PF20684">
    <property type="entry name" value="Fung_rhodopsin"/>
    <property type="match status" value="1"/>
</dbReference>
<dbReference type="OrthoDB" id="444631at2759"/>
<accession>A0A166DGC9</accession>
<gene>
    <name evidence="8" type="ORF">FIBSPDRAFT_959496</name>
</gene>
<evidence type="ECO:0000313" key="9">
    <source>
        <dbReference type="Proteomes" id="UP000076532"/>
    </source>
</evidence>
<organism evidence="8 9">
    <name type="scientific">Athelia psychrophila</name>
    <dbReference type="NCBI Taxonomy" id="1759441"/>
    <lineage>
        <taxon>Eukaryota</taxon>
        <taxon>Fungi</taxon>
        <taxon>Dikarya</taxon>
        <taxon>Basidiomycota</taxon>
        <taxon>Agaricomycotina</taxon>
        <taxon>Agaricomycetes</taxon>
        <taxon>Agaricomycetidae</taxon>
        <taxon>Atheliales</taxon>
        <taxon>Atheliaceae</taxon>
        <taxon>Athelia</taxon>
    </lineage>
</organism>
<evidence type="ECO:0000256" key="2">
    <source>
        <dbReference type="ARBA" id="ARBA00022692"/>
    </source>
</evidence>
<feature type="transmembrane region" description="Helical" evidence="6">
    <location>
        <begin position="201"/>
        <end position="222"/>
    </location>
</feature>
<dbReference type="InterPro" id="IPR049326">
    <property type="entry name" value="Rhodopsin_dom_fungi"/>
</dbReference>
<feature type="transmembrane region" description="Helical" evidence="6">
    <location>
        <begin position="20"/>
        <end position="39"/>
    </location>
</feature>
<evidence type="ECO:0000256" key="6">
    <source>
        <dbReference type="SAM" id="Phobius"/>
    </source>
</evidence>
<keyword evidence="9" id="KW-1185">Reference proteome</keyword>
<keyword evidence="3 6" id="KW-1133">Transmembrane helix</keyword>
<sequence length="338" mass="37174">MSLHVRTEHIPQPSLLAAQVVSTVFPCLAIAITAFRLVIQYRRSQLWWEDFWAAVAMTCTIGVVSEYWWYSIIVAKPHPDTYSFMVSWYLFTLTLTSGLWAARMSLTFSIIRLAHPSSRLRIAANLTAGLCACCFASQIVQKMYICRDVKSWMNNTVQGCEIGASVGITETSMDIVSDLLLIALASYLLQDARQLKSQRKLIRGLFSASILTTLSSIAHMIFVVGPEVLLTVIMTAYLELSVSLIVCNLPVVVTFFYRHFKRTHADDTCGCGTSSSECSTSVPLESTPDASAVTQTGSSIYSADLMETISTQSTNTFDAQKSTLPEVASAAPCARRPS</sequence>
<keyword evidence="2 6" id="KW-0812">Transmembrane</keyword>
<name>A0A166DGC9_9AGAM</name>
<dbReference type="GO" id="GO:0016020">
    <property type="term" value="C:membrane"/>
    <property type="evidence" value="ECO:0007669"/>
    <property type="project" value="UniProtKB-SubCell"/>
</dbReference>
<evidence type="ECO:0000313" key="8">
    <source>
        <dbReference type="EMBL" id="KZP14678.1"/>
    </source>
</evidence>
<comment type="subcellular location">
    <subcellularLocation>
        <location evidence="1">Membrane</location>
        <topology evidence="1">Multi-pass membrane protein</topology>
    </subcellularLocation>
</comment>
<dbReference type="PANTHER" id="PTHR33048:SF92">
    <property type="entry name" value="INTEGRAL MEMBRANE PROTEIN"/>
    <property type="match status" value="1"/>
</dbReference>
<feature type="transmembrane region" description="Helical" evidence="6">
    <location>
        <begin position="51"/>
        <end position="70"/>
    </location>
</feature>